<dbReference type="GO" id="GO:0004792">
    <property type="term" value="F:thiosulfate-cyanide sulfurtransferase activity"/>
    <property type="evidence" value="ECO:0007669"/>
    <property type="project" value="UniProtKB-EC"/>
</dbReference>
<dbReference type="CDD" id="cd01448">
    <property type="entry name" value="TST_Repeat_1"/>
    <property type="match status" value="1"/>
</dbReference>
<dbReference type="EC" id="2.8.1.1" evidence="1"/>
<dbReference type="InterPro" id="IPR045078">
    <property type="entry name" value="TST/MPST-like"/>
</dbReference>
<dbReference type="Gene3D" id="3.40.250.10">
    <property type="entry name" value="Rhodanese-like domain"/>
    <property type="match status" value="2"/>
</dbReference>
<proteinExistence type="predicted"/>
<dbReference type="GO" id="GO:0005739">
    <property type="term" value="C:mitochondrion"/>
    <property type="evidence" value="ECO:0007669"/>
    <property type="project" value="TreeGrafter"/>
</dbReference>
<dbReference type="InterPro" id="IPR036873">
    <property type="entry name" value="Rhodanese-like_dom_sf"/>
</dbReference>
<dbReference type="Proteomes" id="UP001432027">
    <property type="component" value="Unassembled WGS sequence"/>
</dbReference>
<reference evidence="6" key="1">
    <citation type="submission" date="2023-10" db="EMBL/GenBank/DDBJ databases">
        <title>Genome assembly of Pristionchus species.</title>
        <authorList>
            <person name="Yoshida K."/>
            <person name="Sommer R.J."/>
        </authorList>
    </citation>
    <scope>NUCLEOTIDE SEQUENCE</scope>
    <source>
        <strain evidence="6">RS0144</strain>
    </source>
</reference>
<comment type="catalytic activity">
    <reaction evidence="4">
        <text>thiosulfate + hydrogen cyanide = thiocyanate + sulfite + 2 H(+)</text>
        <dbReference type="Rhea" id="RHEA:16881"/>
        <dbReference type="ChEBI" id="CHEBI:15378"/>
        <dbReference type="ChEBI" id="CHEBI:17359"/>
        <dbReference type="ChEBI" id="CHEBI:18022"/>
        <dbReference type="ChEBI" id="CHEBI:18407"/>
        <dbReference type="ChEBI" id="CHEBI:33542"/>
        <dbReference type="EC" id="2.8.1.1"/>
    </reaction>
</comment>
<name>A0AAV5SAS2_9BILA</name>
<dbReference type="InterPro" id="IPR001763">
    <property type="entry name" value="Rhodanese-like_dom"/>
</dbReference>
<dbReference type="EMBL" id="BTSX01000001">
    <property type="protein sequence ID" value="GMS80366.1"/>
    <property type="molecule type" value="Genomic_DNA"/>
</dbReference>
<feature type="non-terminal residue" evidence="6">
    <location>
        <position position="1"/>
    </location>
</feature>
<feature type="domain" description="Rhodanese" evidence="5">
    <location>
        <begin position="74"/>
        <end position="175"/>
    </location>
</feature>
<evidence type="ECO:0000313" key="7">
    <source>
        <dbReference type="Proteomes" id="UP001432027"/>
    </source>
</evidence>
<evidence type="ECO:0000256" key="2">
    <source>
        <dbReference type="ARBA" id="ARBA00022679"/>
    </source>
</evidence>
<evidence type="ECO:0000313" key="6">
    <source>
        <dbReference type="EMBL" id="GMS80366.1"/>
    </source>
</evidence>
<protein>
    <recommendedName>
        <fullName evidence="1">thiosulfate sulfurtransferase</fullName>
        <ecNumber evidence="1">2.8.1.1</ecNumber>
    </recommendedName>
</protein>
<dbReference type="SUPFAM" id="SSF52821">
    <property type="entry name" value="Rhodanese/Cell cycle control phosphatase"/>
    <property type="match status" value="2"/>
</dbReference>
<dbReference type="SMART" id="SM00450">
    <property type="entry name" value="RHOD"/>
    <property type="match status" value="2"/>
</dbReference>
<evidence type="ECO:0000259" key="5">
    <source>
        <dbReference type="PROSITE" id="PS50206"/>
    </source>
</evidence>
<feature type="domain" description="Rhodanese" evidence="5">
    <location>
        <begin position="214"/>
        <end position="326"/>
    </location>
</feature>
<evidence type="ECO:0000256" key="3">
    <source>
        <dbReference type="ARBA" id="ARBA00022737"/>
    </source>
</evidence>
<comment type="caution">
    <text evidence="6">The sequence shown here is derived from an EMBL/GenBank/DDBJ whole genome shotgun (WGS) entry which is preliminary data.</text>
</comment>
<evidence type="ECO:0000256" key="4">
    <source>
        <dbReference type="ARBA" id="ARBA00047549"/>
    </source>
</evidence>
<accession>A0AAV5SAS2</accession>
<dbReference type="AlphaFoldDB" id="A0AAV5SAS2"/>
<gene>
    <name evidence="6" type="ORF">PENTCL1PPCAC_2541</name>
</gene>
<keyword evidence="7" id="KW-1185">Reference proteome</keyword>
<dbReference type="PANTHER" id="PTHR11364:SF7">
    <property type="entry name" value="THIOSULFATE SULFURTRANSFERASE MPST-1-RELATED"/>
    <property type="match status" value="1"/>
</dbReference>
<dbReference type="FunFam" id="3.40.250.10:FF:000058">
    <property type="entry name" value="MercaptoPyruvate SulfurTransferase homolog"/>
    <property type="match status" value="1"/>
</dbReference>
<dbReference type="PROSITE" id="PS50206">
    <property type="entry name" value="RHODANESE_3"/>
    <property type="match status" value="2"/>
</dbReference>
<dbReference type="PANTHER" id="PTHR11364">
    <property type="entry name" value="THIOSULFATE SULFERTANSFERASE"/>
    <property type="match status" value="1"/>
</dbReference>
<sequence length="334" mass="37240">IFACLILFSQNMSSALKKIIDAKTLRSLVSSGAINKDGVRLFDCTFFPTQPADFRRFHAESYGRFPELIAAGSRAQSTYASAHIPGAVHCNLGIATFPSFYERFTYYPADIFEQYIQLLGVHKDEHIIVYSRGLQGGMLFAGKMAWILKSYGQDKLSLLDGGIEHWSKNKFELSNQPIQLPKGDWTAKDTVADYNISFEKLVEKDADGKEFIEKIHQTRFVDARVRGQYEGTVDSGLDAYIPASYIPGFTSMPSAELVNEEGLLKSEQEIKKMIPSGDSPVVTICNLGVQASFLNYVIHTVDSTTRPKVYPGSLKEMEKRAPLKISAGKRNIPQ</sequence>
<organism evidence="6 7">
    <name type="scientific">Pristionchus entomophagus</name>
    <dbReference type="NCBI Taxonomy" id="358040"/>
    <lineage>
        <taxon>Eukaryota</taxon>
        <taxon>Metazoa</taxon>
        <taxon>Ecdysozoa</taxon>
        <taxon>Nematoda</taxon>
        <taxon>Chromadorea</taxon>
        <taxon>Rhabditida</taxon>
        <taxon>Rhabditina</taxon>
        <taxon>Diplogasteromorpha</taxon>
        <taxon>Diplogasteroidea</taxon>
        <taxon>Neodiplogasteridae</taxon>
        <taxon>Pristionchus</taxon>
    </lineage>
</organism>
<evidence type="ECO:0000256" key="1">
    <source>
        <dbReference type="ARBA" id="ARBA00012245"/>
    </source>
</evidence>
<keyword evidence="3" id="KW-0677">Repeat</keyword>
<keyword evidence="2" id="KW-0808">Transferase</keyword>
<dbReference type="Pfam" id="PF00581">
    <property type="entry name" value="Rhodanese"/>
    <property type="match status" value="1"/>
</dbReference>